<name>A0A7R9L5K3_9ACAR</name>
<keyword evidence="9" id="KW-1185">Reference proteome</keyword>
<dbReference type="InterPro" id="IPR001753">
    <property type="entry name" value="Enoyl-CoA_hydra/iso"/>
</dbReference>
<evidence type="ECO:0000256" key="5">
    <source>
        <dbReference type="ARBA" id="ARBA00023128"/>
    </source>
</evidence>
<dbReference type="Pfam" id="PF00378">
    <property type="entry name" value="ECH_1"/>
    <property type="match status" value="1"/>
</dbReference>
<dbReference type="InterPro" id="IPR029045">
    <property type="entry name" value="ClpP/crotonase-like_dom_sf"/>
</dbReference>
<evidence type="ECO:0000256" key="2">
    <source>
        <dbReference type="ARBA" id="ARBA00022832"/>
    </source>
</evidence>
<dbReference type="SUPFAM" id="SSF52096">
    <property type="entry name" value="ClpP/crotonase"/>
    <property type="match status" value="1"/>
</dbReference>
<dbReference type="GO" id="GO:0005739">
    <property type="term" value="C:mitochondrion"/>
    <property type="evidence" value="ECO:0007669"/>
    <property type="project" value="UniProtKB-SubCell"/>
</dbReference>
<keyword evidence="5" id="KW-0496">Mitochondrion</keyword>
<dbReference type="OrthoDB" id="2139957at2759"/>
<dbReference type="PANTHER" id="PTHR43602:SF1">
    <property type="entry name" value="ENOYL-COA HYDRATASE DOMAIN-CONTAINING PROTEIN 3, MITOCHONDRIAL"/>
    <property type="match status" value="1"/>
</dbReference>
<reference evidence="8" key="1">
    <citation type="submission" date="2020-11" db="EMBL/GenBank/DDBJ databases">
        <authorList>
            <person name="Tran Van P."/>
        </authorList>
    </citation>
    <scope>NUCLEOTIDE SEQUENCE</scope>
</reference>
<dbReference type="EMBL" id="OC870989">
    <property type="protein sequence ID" value="CAD7635267.1"/>
    <property type="molecule type" value="Genomic_DNA"/>
</dbReference>
<dbReference type="AlphaFoldDB" id="A0A7R9L5K3"/>
<keyword evidence="2" id="KW-0276">Fatty acid metabolism</keyword>
<evidence type="ECO:0000313" key="8">
    <source>
        <dbReference type="EMBL" id="CAD7635267.1"/>
    </source>
</evidence>
<dbReference type="InterPro" id="IPR052377">
    <property type="entry name" value="Mitochondrial_ECH-domain"/>
</dbReference>
<evidence type="ECO:0000256" key="1">
    <source>
        <dbReference type="ARBA" id="ARBA00004173"/>
    </source>
</evidence>
<comment type="subcellular location">
    <subcellularLocation>
        <location evidence="1">Mitochondrion</location>
    </subcellularLocation>
</comment>
<dbReference type="Proteomes" id="UP000759131">
    <property type="component" value="Unassembled WGS sequence"/>
</dbReference>
<proteinExistence type="predicted"/>
<comment type="function">
    <text evidence="6">May play a role in fatty acid biosynthesis and insulin sensitivity.</text>
</comment>
<evidence type="ECO:0000256" key="7">
    <source>
        <dbReference type="ARBA" id="ARBA00040545"/>
    </source>
</evidence>
<accession>A0A7R9L5K3</accession>
<sequence>MKALRSGLVSRVVSEQELKTETENVVNAILSKSKAVIALGKQFFYSQINQNLETAYNNGSRVMVENLCLTDGQEGINAFIAKRVPHWTHSTDRIE</sequence>
<evidence type="ECO:0000313" key="9">
    <source>
        <dbReference type="Proteomes" id="UP000759131"/>
    </source>
</evidence>
<evidence type="ECO:0000256" key="4">
    <source>
        <dbReference type="ARBA" id="ARBA00023098"/>
    </source>
</evidence>
<gene>
    <name evidence="8" type="ORF">OSB1V03_LOCUS15658</name>
</gene>
<protein>
    <recommendedName>
        <fullName evidence="7">Enoyl-CoA hydratase domain-containing protein 3, mitochondrial</fullName>
    </recommendedName>
</protein>
<dbReference type="Gene3D" id="1.10.12.10">
    <property type="entry name" value="Lyase 2-enoyl-coa Hydratase, Chain A, domain 2"/>
    <property type="match status" value="1"/>
</dbReference>
<dbReference type="GO" id="GO:0006631">
    <property type="term" value="P:fatty acid metabolic process"/>
    <property type="evidence" value="ECO:0007669"/>
    <property type="project" value="UniProtKB-KW"/>
</dbReference>
<dbReference type="PANTHER" id="PTHR43602">
    <property type="match status" value="1"/>
</dbReference>
<evidence type="ECO:0000256" key="6">
    <source>
        <dbReference type="ARBA" id="ARBA00037410"/>
    </source>
</evidence>
<organism evidence="8">
    <name type="scientific">Medioppia subpectinata</name>
    <dbReference type="NCBI Taxonomy" id="1979941"/>
    <lineage>
        <taxon>Eukaryota</taxon>
        <taxon>Metazoa</taxon>
        <taxon>Ecdysozoa</taxon>
        <taxon>Arthropoda</taxon>
        <taxon>Chelicerata</taxon>
        <taxon>Arachnida</taxon>
        <taxon>Acari</taxon>
        <taxon>Acariformes</taxon>
        <taxon>Sarcoptiformes</taxon>
        <taxon>Oribatida</taxon>
        <taxon>Brachypylina</taxon>
        <taxon>Oppioidea</taxon>
        <taxon>Oppiidae</taxon>
        <taxon>Medioppia</taxon>
    </lineage>
</organism>
<keyword evidence="3" id="KW-0809">Transit peptide</keyword>
<dbReference type="GO" id="GO:0016836">
    <property type="term" value="F:hydro-lyase activity"/>
    <property type="evidence" value="ECO:0007669"/>
    <property type="project" value="TreeGrafter"/>
</dbReference>
<dbReference type="EMBL" id="CAJPIZ010016414">
    <property type="protein sequence ID" value="CAG2115697.1"/>
    <property type="molecule type" value="Genomic_DNA"/>
</dbReference>
<evidence type="ECO:0000256" key="3">
    <source>
        <dbReference type="ARBA" id="ARBA00022946"/>
    </source>
</evidence>
<dbReference type="InterPro" id="IPR014748">
    <property type="entry name" value="Enoyl-CoA_hydra_C"/>
</dbReference>
<keyword evidence="4" id="KW-0443">Lipid metabolism</keyword>